<keyword evidence="2" id="KW-0830">Ubiquinone</keyword>
<dbReference type="InterPro" id="IPR011566">
    <property type="entry name" value="Ubq_synth_Coq7"/>
</dbReference>
<dbReference type="GO" id="GO:0006744">
    <property type="term" value="P:ubiquinone biosynthetic process"/>
    <property type="evidence" value="ECO:0007669"/>
    <property type="project" value="InterPro"/>
</dbReference>
<organism evidence="2 3">
    <name type="scientific">Tetrabaena socialis</name>
    <dbReference type="NCBI Taxonomy" id="47790"/>
    <lineage>
        <taxon>Eukaryota</taxon>
        <taxon>Viridiplantae</taxon>
        <taxon>Chlorophyta</taxon>
        <taxon>core chlorophytes</taxon>
        <taxon>Chlorophyceae</taxon>
        <taxon>CS clade</taxon>
        <taxon>Chlamydomonadales</taxon>
        <taxon>Tetrabaenaceae</taxon>
        <taxon>Tetrabaena</taxon>
    </lineage>
</organism>
<dbReference type="AlphaFoldDB" id="A0A2J8AE79"/>
<reference evidence="2 3" key="1">
    <citation type="journal article" date="2017" name="Mol. Biol. Evol.">
        <title>The 4-celled Tetrabaena socialis nuclear genome reveals the essential components for genetic control of cell number at the origin of multicellularity in the volvocine lineage.</title>
        <authorList>
            <person name="Featherston J."/>
            <person name="Arakaki Y."/>
            <person name="Hanschen E.R."/>
            <person name="Ferris P.J."/>
            <person name="Michod R.E."/>
            <person name="Olson B.J.S.C."/>
            <person name="Nozaki H."/>
            <person name="Durand P.M."/>
        </authorList>
    </citation>
    <scope>NUCLEOTIDE SEQUENCE [LARGE SCALE GENOMIC DNA]</scope>
    <source>
        <strain evidence="2 3">NIES-571</strain>
    </source>
</reference>
<evidence type="ECO:0000313" key="2">
    <source>
        <dbReference type="EMBL" id="PNH10828.1"/>
    </source>
</evidence>
<protein>
    <submittedName>
        <fullName evidence="2">Ubiquinone biosynthesis protein COQ7</fullName>
    </submittedName>
</protein>
<dbReference type="PANTHER" id="PTHR11237:SF4">
    <property type="entry name" value="5-DEMETHOXYUBIQUINONE HYDROXYLASE, MITOCHONDRIAL"/>
    <property type="match status" value="1"/>
</dbReference>
<feature type="region of interest" description="Disordered" evidence="1">
    <location>
        <begin position="27"/>
        <end position="49"/>
    </location>
</feature>
<dbReference type="PANTHER" id="PTHR11237">
    <property type="entry name" value="COENZYME Q10 BIOSYNTHESIS PROTEIN 7"/>
    <property type="match status" value="1"/>
</dbReference>
<dbReference type="Proteomes" id="UP000236333">
    <property type="component" value="Unassembled WGS sequence"/>
</dbReference>
<dbReference type="GO" id="GO:0008682">
    <property type="term" value="F:3-demethoxyubiquinol 3-hydroxylase activity"/>
    <property type="evidence" value="ECO:0007669"/>
    <property type="project" value="TreeGrafter"/>
</dbReference>
<evidence type="ECO:0000256" key="1">
    <source>
        <dbReference type="SAM" id="MobiDB-lite"/>
    </source>
</evidence>
<keyword evidence="3" id="KW-1185">Reference proteome</keyword>
<accession>A0A2J8AE79</accession>
<evidence type="ECO:0000313" key="3">
    <source>
        <dbReference type="Proteomes" id="UP000236333"/>
    </source>
</evidence>
<name>A0A2J8AE79_9CHLO</name>
<dbReference type="OrthoDB" id="275371at2759"/>
<gene>
    <name evidence="2" type="ORF">TSOC_002332</name>
</gene>
<dbReference type="GO" id="GO:0005743">
    <property type="term" value="C:mitochondrial inner membrane"/>
    <property type="evidence" value="ECO:0007669"/>
    <property type="project" value="TreeGrafter"/>
</dbReference>
<comment type="caution">
    <text evidence="2">The sequence shown here is derived from an EMBL/GenBank/DDBJ whole genome shotgun (WGS) entry which is preliminary data.</text>
</comment>
<proteinExistence type="predicted"/>
<dbReference type="Pfam" id="PF03232">
    <property type="entry name" value="COQ7"/>
    <property type="match status" value="1"/>
</dbReference>
<sequence>MASAPQTMRVVPRLALAAAPGLAAGAETEAGSRAGEQDGSGNAHSDTQRALKRVLRSSNAAELAAVHFFQGASCVHRGRPDVEHFAAQEQQAAESVRQLLPKYRVRPSAVQGPLSLASWALGAVAAVAPQRVGLAITGAVGDALTDHYNEQLRRLNEAGAAQQATDVRLVLRQLRDVGRTPEGAPPAPDLVSVLQEGVAAAGFGGGGLADGQSLVAGVTGALREMGLEGTVGAVVKASARVALETASRA</sequence>
<dbReference type="EMBL" id="PGGS01000045">
    <property type="protein sequence ID" value="PNH10828.1"/>
    <property type="molecule type" value="Genomic_DNA"/>
</dbReference>